<protein>
    <submittedName>
        <fullName evidence="1">Uncharacterized protein</fullName>
    </submittedName>
</protein>
<evidence type="ECO:0000313" key="1">
    <source>
        <dbReference type="EMBL" id="KAJ3559282.1"/>
    </source>
</evidence>
<evidence type="ECO:0000313" key="2">
    <source>
        <dbReference type="Proteomes" id="UP001148662"/>
    </source>
</evidence>
<dbReference type="EMBL" id="JANHOG010000035">
    <property type="protein sequence ID" value="KAJ3559282.1"/>
    <property type="molecule type" value="Genomic_DNA"/>
</dbReference>
<comment type="caution">
    <text evidence="1">The sequence shown here is derived from an EMBL/GenBank/DDBJ whole genome shotgun (WGS) entry which is preliminary data.</text>
</comment>
<proteinExistence type="predicted"/>
<name>A0ACC1TE12_9APHY</name>
<accession>A0ACC1TE12</accession>
<keyword evidence="2" id="KW-1185">Reference proteome</keyword>
<gene>
    <name evidence="1" type="ORF">NM688_g438</name>
</gene>
<organism evidence="1 2">
    <name type="scientific">Phlebia brevispora</name>
    <dbReference type="NCBI Taxonomy" id="194682"/>
    <lineage>
        <taxon>Eukaryota</taxon>
        <taxon>Fungi</taxon>
        <taxon>Dikarya</taxon>
        <taxon>Basidiomycota</taxon>
        <taxon>Agaricomycotina</taxon>
        <taxon>Agaricomycetes</taxon>
        <taxon>Polyporales</taxon>
        <taxon>Meruliaceae</taxon>
        <taxon>Phlebia</taxon>
    </lineage>
</organism>
<sequence>MLLTSIPFFREVIVMSFHCDHCGFQNNEIQSAGTIRPEGTVYTAKILTRTDLNRQIVKSETCTVTIPELDLTIPPHRGQLTTVEGTLRDVLADLGSDQPLRRVQNEAAYNKIESILDQIRQILADEQDEEDEGSTGEVKVPKASEKNVPMKPFTITLDDPAGNSFVEFIGSMSDPKWNMRTYKRTRQQNIDLGLINPEDEPEPETKPDEQLGGGFEGTNEEIFIFPGTCSSCGHRSDTLVKKVNIPYFKDILIMSVNCDKCGYRDNEVKSGSAISPQGKRITLKVEDREDLSRDILKSESCGLEIPEIELVLQPGTLGGRFTTLEGILDQVYEELSEKLFSDARDDEGAFERFLTNLKQVKNAERPFTLILDDPLANSYLQNLYAPDPDPNMTTEVYDRTWDQNEDLGLNDMKTEGYEGDPNLPQNQVKPEADKKTEAPSS</sequence>
<dbReference type="Proteomes" id="UP001148662">
    <property type="component" value="Unassembled WGS sequence"/>
</dbReference>
<reference evidence="1" key="1">
    <citation type="submission" date="2022-07" db="EMBL/GenBank/DDBJ databases">
        <title>Genome Sequence of Phlebia brevispora.</title>
        <authorList>
            <person name="Buettner E."/>
        </authorList>
    </citation>
    <scope>NUCLEOTIDE SEQUENCE</scope>
    <source>
        <strain evidence="1">MPL23</strain>
    </source>
</reference>